<evidence type="ECO:0000313" key="1">
    <source>
        <dbReference type="EMBL" id="ALO26851.1"/>
    </source>
</evidence>
<reference evidence="1 2" key="1">
    <citation type="journal article" date="2015" name="PLoS Negl. Trop. Dis.">
        <title>Distribution of Plasmids in Distinct Leptospira Pathogenic Species.</title>
        <authorList>
            <person name="Wang Y."/>
            <person name="Zhuang X."/>
            <person name="Zhong Y."/>
            <person name="Zhang C."/>
            <person name="Zhang Y."/>
            <person name="Zeng L."/>
            <person name="Zhu Y."/>
            <person name="He P."/>
            <person name="Dong K."/>
            <person name="Pal U."/>
            <person name="Guo X."/>
            <person name="Qin J."/>
        </authorList>
    </citation>
    <scope>NUCLEOTIDE SEQUENCE [LARGE SCALE GENOMIC DNA]</scope>
    <source>
        <strain evidence="1 2">56604</strain>
    </source>
</reference>
<dbReference type="EMBL" id="CP012029">
    <property type="protein sequence ID" value="ALO26851.1"/>
    <property type="molecule type" value="Genomic_DNA"/>
</dbReference>
<proteinExistence type="predicted"/>
<gene>
    <name evidence="1" type="ORF">LBBP_02624</name>
</gene>
<accession>A0A0S2IU43</accession>
<dbReference type="PATRIC" id="fig|280505.15.peg.2563"/>
<name>A0A0S2IU43_LEPBO</name>
<dbReference type="Proteomes" id="UP000058857">
    <property type="component" value="Chromosome 1"/>
</dbReference>
<protein>
    <submittedName>
        <fullName evidence="1">Uncharacterized protein</fullName>
    </submittedName>
</protein>
<dbReference type="AlphaFoldDB" id="A0A0S2IU43"/>
<organism evidence="1">
    <name type="scientific">Leptospira borgpetersenii serovar Ballum</name>
    <dbReference type="NCBI Taxonomy" id="280505"/>
    <lineage>
        <taxon>Bacteria</taxon>
        <taxon>Pseudomonadati</taxon>
        <taxon>Spirochaetota</taxon>
        <taxon>Spirochaetia</taxon>
        <taxon>Leptospirales</taxon>
        <taxon>Leptospiraceae</taxon>
        <taxon>Leptospira</taxon>
    </lineage>
</organism>
<sequence length="65" mass="7807">MDKKFDKKFFFFDDIFVMKSVDSHKFISFKKKWIIGDDVWFKLGQSKALIRAISNPLFIVLKYIP</sequence>
<evidence type="ECO:0000313" key="2">
    <source>
        <dbReference type="Proteomes" id="UP000058857"/>
    </source>
</evidence>